<gene>
    <name evidence="4" type="primary">HSPH1</name>
</gene>
<dbReference type="FunFam" id="3.30.420.40:FF:000767">
    <property type="entry name" value="Heat shock protein 70 (HSP70)-4, putative"/>
    <property type="match status" value="1"/>
</dbReference>
<dbReference type="GO" id="GO:0005829">
    <property type="term" value="C:cytosol"/>
    <property type="evidence" value="ECO:0007669"/>
    <property type="project" value="TreeGrafter"/>
</dbReference>
<evidence type="ECO:0000256" key="1">
    <source>
        <dbReference type="ARBA" id="ARBA00007381"/>
    </source>
</evidence>
<reference evidence="5" key="1">
    <citation type="journal article" date="2014" name="Science">
        <title>Nonhuman genetics. Genomic basis for the convergent evolution of electric organs.</title>
        <authorList>
            <person name="Gallant J.R."/>
            <person name="Traeger L.L."/>
            <person name="Volkening J.D."/>
            <person name="Moffett H."/>
            <person name="Chen P.H."/>
            <person name="Novina C.D."/>
            <person name="Phillips G.N.Jr."/>
            <person name="Anand R."/>
            <person name="Wells G.B."/>
            <person name="Pinch M."/>
            <person name="Guth R."/>
            <person name="Unguez G.A."/>
            <person name="Albert J.S."/>
            <person name="Zakon H.H."/>
            <person name="Samanta M.P."/>
            <person name="Sussman M.R."/>
        </authorList>
    </citation>
    <scope>NUCLEOTIDE SEQUENCE [LARGE SCALE GENOMIC DNA]</scope>
</reference>
<dbReference type="Proteomes" id="UP000314983">
    <property type="component" value="Chromosome 15"/>
</dbReference>
<dbReference type="InterPro" id="IPR043129">
    <property type="entry name" value="ATPase_NBD"/>
</dbReference>
<dbReference type="GO" id="GO:0005524">
    <property type="term" value="F:ATP binding"/>
    <property type="evidence" value="ECO:0007669"/>
    <property type="project" value="UniProtKB-KW"/>
</dbReference>
<comment type="similarity">
    <text evidence="1">Belongs to the heat shock protein 70 family.</text>
</comment>
<keyword evidence="3" id="KW-0067">ATP-binding</keyword>
<dbReference type="GO" id="GO:0005634">
    <property type="term" value="C:nucleus"/>
    <property type="evidence" value="ECO:0007669"/>
    <property type="project" value="TreeGrafter"/>
</dbReference>
<dbReference type="Ensembl" id="ENSEEET00000045503.2">
    <property type="protein sequence ID" value="ENSEEEP00000044999.2"/>
    <property type="gene ID" value="ENSEEEG00000021233.2"/>
</dbReference>
<dbReference type="PANTHER" id="PTHR45639:SF2">
    <property type="entry name" value="HEAT SHOCK PROTEIN 105 KDA"/>
    <property type="match status" value="1"/>
</dbReference>
<keyword evidence="5" id="KW-1185">Reference proteome</keyword>
<evidence type="ECO:0000313" key="4">
    <source>
        <dbReference type="Ensembl" id="ENSEEEP00000044999.2"/>
    </source>
</evidence>
<reference evidence="4" key="4">
    <citation type="submission" date="2025-08" db="UniProtKB">
        <authorList>
            <consortium name="Ensembl"/>
        </authorList>
    </citation>
    <scope>IDENTIFICATION</scope>
</reference>
<reference evidence="5" key="2">
    <citation type="journal article" date="2017" name="Sci. Adv.">
        <title>A tail of two voltages: Proteomic comparison of the three electric organs of the electric eel.</title>
        <authorList>
            <person name="Traeger L.L."/>
            <person name="Sabat G."/>
            <person name="Barrett-Wilt G.A."/>
            <person name="Wells G.B."/>
            <person name="Sussman M.R."/>
        </authorList>
    </citation>
    <scope>NUCLEOTIDE SEQUENCE [LARGE SCALE GENOMIC DNA]</scope>
</reference>
<evidence type="ECO:0000256" key="2">
    <source>
        <dbReference type="ARBA" id="ARBA00022741"/>
    </source>
</evidence>
<sequence>SSFLLLLNYNININMFNFSVEQVTAMLLTKMKETAEASLQKKVVECVISIPSFFTDSERRSVLDAAKIAGLNCLQLMNDTTAVALNYGIYKEDFPDPNEKPKVVFFVDMGHSAFQVSACAFNKGKLKVRF</sequence>
<accession>A0A4W4H0Y3</accession>
<evidence type="ECO:0000256" key="3">
    <source>
        <dbReference type="ARBA" id="ARBA00022840"/>
    </source>
</evidence>
<dbReference type="Pfam" id="PF00012">
    <property type="entry name" value="HSP70"/>
    <property type="match status" value="1"/>
</dbReference>
<proteinExistence type="inferred from homology"/>
<reference evidence="4" key="5">
    <citation type="submission" date="2025-09" db="UniProtKB">
        <authorList>
            <consortium name="Ensembl"/>
        </authorList>
    </citation>
    <scope>IDENTIFICATION</scope>
</reference>
<dbReference type="GeneTree" id="ENSGT00940000159635"/>
<evidence type="ECO:0000313" key="5">
    <source>
        <dbReference type="Proteomes" id="UP000314983"/>
    </source>
</evidence>
<dbReference type="FunFam" id="3.30.420.40:FF:000495">
    <property type="entry name" value="Heat shock protein 4b"/>
    <property type="match status" value="1"/>
</dbReference>
<reference evidence="4" key="3">
    <citation type="submission" date="2020-05" db="EMBL/GenBank/DDBJ databases">
        <title>Electrophorus electricus (electric eel) genome, fEleEle1, primary haplotype.</title>
        <authorList>
            <person name="Myers G."/>
            <person name="Meyer A."/>
            <person name="Fedrigo O."/>
            <person name="Formenti G."/>
            <person name="Rhie A."/>
            <person name="Tracey A."/>
            <person name="Sims Y."/>
            <person name="Jarvis E.D."/>
        </authorList>
    </citation>
    <scope>NUCLEOTIDE SEQUENCE [LARGE SCALE GENOMIC DNA]</scope>
</reference>
<protein>
    <submittedName>
        <fullName evidence="4">Uncharacterized protein</fullName>
    </submittedName>
</protein>
<dbReference type="GO" id="GO:0140662">
    <property type="term" value="F:ATP-dependent protein folding chaperone"/>
    <property type="evidence" value="ECO:0007669"/>
    <property type="project" value="InterPro"/>
</dbReference>
<name>A0A4W4H0Y3_ELEEL</name>
<dbReference type="InterPro" id="IPR013126">
    <property type="entry name" value="Hsp_70_fam"/>
</dbReference>
<dbReference type="Gene3D" id="3.30.420.40">
    <property type="match status" value="2"/>
</dbReference>
<dbReference type="SUPFAM" id="SSF53067">
    <property type="entry name" value="Actin-like ATPase domain"/>
    <property type="match status" value="1"/>
</dbReference>
<organism evidence="4 5">
    <name type="scientific">Electrophorus electricus</name>
    <name type="common">Electric eel</name>
    <name type="synonym">Gymnotus electricus</name>
    <dbReference type="NCBI Taxonomy" id="8005"/>
    <lineage>
        <taxon>Eukaryota</taxon>
        <taxon>Metazoa</taxon>
        <taxon>Chordata</taxon>
        <taxon>Craniata</taxon>
        <taxon>Vertebrata</taxon>
        <taxon>Euteleostomi</taxon>
        <taxon>Actinopterygii</taxon>
        <taxon>Neopterygii</taxon>
        <taxon>Teleostei</taxon>
        <taxon>Ostariophysi</taxon>
        <taxon>Gymnotiformes</taxon>
        <taxon>Gymnotoidei</taxon>
        <taxon>Gymnotidae</taxon>
        <taxon>Electrophorus</taxon>
    </lineage>
</organism>
<keyword evidence="2" id="KW-0547">Nucleotide-binding</keyword>
<dbReference type="AlphaFoldDB" id="A0A4W4H0Y3"/>
<dbReference type="PANTHER" id="PTHR45639">
    <property type="entry name" value="HSC70CB, ISOFORM G-RELATED"/>
    <property type="match status" value="1"/>
</dbReference>